<feature type="transmembrane region" description="Helical" evidence="1">
    <location>
        <begin position="12"/>
        <end position="36"/>
    </location>
</feature>
<feature type="transmembrane region" description="Helical" evidence="1">
    <location>
        <begin position="169"/>
        <end position="191"/>
    </location>
</feature>
<feature type="transmembrane region" description="Helical" evidence="1">
    <location>
        <begin position="212"/>
        <end position="231"/>
    </location>
</feature>
<dbReference type="AlphaFoldDB" id="A0A9P5MYN3"/>
<organism evidence="2 3">
    <name type="scientific">Russula ochroleuca</name>
    <dbReference type="NCBI Taxonomy" id="152965"/>
    <lineage>
        <taxon>Eukaryota</taxon>
        <taxon>Fungi</taxon>
        <taxon>Dikarya</taxon>
        <taxon>Basidiomycota</taxon>
        <taxon>Agaricomycotina</taxon>
        <taxon>Agaricomycetes</taxon>
        <taxon>Russulales</taxon>
        <taxon>Russulaceae</taxon>
        <taxon>Russula</taxon>
    </lineage>
</organism>
<protein>
    <submittedName>
        <fullName evidence="2">Uncharacterized protein</fullName>
    </submittedName>
</protein>
<keyword evidence="1" id="KW-0812">Transmembrane</keyword>
<name>A0A9P5MYN3_9AGAM</name>
<dbReference type="EMBL" id="WHVB01000006">
    <property type="protein sequence ID" value="KAF8481850.1"/>
    <property type="molecule type" value="Genomic_DNA"/>
</dbReference>
<dbReference type="Proteomes" id="UP000759537">
    <property type="component" value="Unassembled WGS sequence"/>
</dbReference>
<evidence type="ECO:0000313" key="3">
    <source>
        <dbReference type="Proteomes" id="UP000759537"/>
    </source>
</evidence>
<keyword evidence="1" id="KW-1133">Transmembrane helix</keyword>
<reference evidence="2" key="2">
    <citation type="journal article" date="2020" name="Nat. Commun.">
        <title>Large-scale genome sequencing of mycorrhizal fungi provides insights into the early evolution of symbiotic traits.</title>
        <authorList>
            <person name="Miyauchi S."/>
            <person name="Kiss E."/>
            <person name="Kuo A."/>
            <person name="Drula E."/>
            <person name="Kohler A."/>
            <person name="Sanchez-Garcia M."/>
            <person name="Morin E."/>
            <person name="Andreopoulos B."/>
            <person name="Barry K.W."/>
            <person name="Bonito G."/>
            <person name="Buee M."/>
            <person name="Carver A."/>
            <person name="Chen C."/>
            <person name="Cichocki N."/>
            <person name="Clum A."/>
            <person name="Culley D."/>
            <person name="Crous P.W."/>
            <person name="Fauchery L."/>
            <person name="Girlanda M."/>
            <person name="Hayes R.D."/>
            <person name="Keri Z."/>
            <person name="LaButti K."/>
            <person name="Lipzen A."/>
            <person name="Lombard V."/>
            <person name="Magnuson J."/>
            <person name="Maillard F."/>
            <person name="Murat C."/>
            <person name="Nolan M."/>
            <person name="Ohm R.A."/>
            <person name="Pangilinan J."/>
            <person name="Pereira M.F."/>
            <person name="Perotto S."/>
            <person name="Peter M."/>
            <person name="Pfister S."/>
            <person name="Riley R."/>
            <person name="Sitrit Y."/>
            <person name="Stielow J.B."/>
            <person name="Szollosi G."/>
            <person name="Zifcakova L."/>
            <person name="Stursova M."/>
            <person name="Spatafora J.W."/>
            <person name="Tedersoo L."/>
            <person name="Vaario L.M."/>
            <person name="Yamada A."/>
            <person name="Yan M."/>
            <person name="Wang P."/>
            <person name="Xu J."/>
            <person name="Bruns T."/>
            <person name="Baldrian P."/>
            <person name="Vilgalys R."/>
            <person name="Dunand C."/>
            <person name="Henrissat B."/>
            <person name="Grigoriev I.V."/>
            <person name="Hibbett D."/>
            <person name="Nagy L.G."/>
            <person name="Martin F.M."/>
        </authorList>
    </citation>
    <scope>NUCLEOTIDE SEQUENCE</scope>
    <source>
        <strain evidence="2">Prilba</strain>
    </source>
</reference>
<proteinExistence type="predicted"/>
<keyword evidence="1" id="KW-0472">Membrane</keyword>
<evidence type="ECO:0000313" key="2">
    <source>
        <dbReference type="EMBL" id="KAF8481850.1"/>
    </source>
</evidence>
<comment type="caution">
    <text evidence="2">The sequence shown here is derived from an EMBL/GenBank/DDBJ whole genome shotgun (WGS) entry which is preliminary data.</text>
</comment>
<sequence>MAAETLQALQIAAITLACVSGLFGVYVVLVVLAIWATYRHVTVSSKRLRWVTIALFLDLLAHFITRSLQFARARLMSDTNEELLRWSIPLTVVGNFTTTVAAFLSDGTLAWRFYVVFNKEKWALYLPAASVILNALLCWSADGQHLAIYSNEEFYEKTLLPVTLDITVAWGWSMFFANSLMTGGIIYKIAWANRTVQSLRESGGKKSRKYVTALRAVIESALVTWFGILLFEIGSLAPSGHVTTNKNVGLVVLEILPIFFGISQCLITAHLGILRETRDMVTIDYYSWQSDGQQPSTTPAFKVFTNVTTITDSQDFQVEMEESKSMAMT</sequence>
<keyword evidence="3" id="KW-1185">Reference proteome</keyword>
<feature type="transmembrane region" description="Helical" evidence="1">
    <location>
        <begin position="88"/>
        <end position="111"/>
    </location>
</feature>
<feature type="transmembrane region" description="Helical" evidence="1">
    <location>
        <begin position="251"/>
        <end position="274"/>
    </location>
</feature>
<reference evidence="2" key="1">
    <citation type="submission" date="2019-10" db="EMBL/GenBank/DDBJ databases">
        <authorList>
            <consortium name="DOE Joint Genome Institute"/>
            <person name="Kuo A."/>
            <person name="Miyauchi S."/>
            <person name="Kiss E."/>
            <person name="Drula E."/>
            <person name="Kohler A."/>
            <person name="Sanchez-Garcia M."/>
            <person name="Andreopoulos B."/>
            <person name="Barry K.W."/>
            <person name="Bonito G."/>
            <person name="Buee M."/>
            <person name="Carver A."/>
            <person name="Chen C."/>
            <person name="Cichocki N."/>
            <person name="Clum A."/>
            <person name="Culley D."/>
            <person name="Crous P.W."/>
            <person name="Fauchery L."/>
            <person name="Girlanda M."/>
            <person name="Hayes R."/>
            <person name="Keri Z."/>
            <person name="LaButti K."/>
            <person name="Lipzen A."/>
            <person name="Lombard V."/>
            <person name="Magnuson J."/>
            <person name="Maillard F."/>
            <person name="Morin E."/>
            <person name="Murat C."/>
            <person name="Nolan M."/>
            <person name="Ohm R."/>
            <person name="Pangilinan J."/>
            <person name="Pereira M."/>
            <person name="Perotto S."/>
            <person name="Peter M."/>
            <person name="Riley R."/>
            <person name="Sitrit Y."/>
            <person name="Stielow B."/>
            <person name="Szollosi G."/>
            <person name="Zifcakova L."/>
            <person name="Stursova M."/>
            <person name="Spatafora J.W."/>
            <person name="Tedersoo L."/>
            <person name="Vaario L.-M."/>
            <person name="Yamada A."/>
            <person name="Yan M."/>
            <person name="Wang P."/>
            <person name="Xu J."/>
            <person name="Bruns T."/>
            <person name="Baldrian P."/>
            <person name="Vilgalys R."/>
            <person name="Henrissat B."/>
            <person name="Grigoriev I.V."/>
            <person name="Hibbett D."/>
            <person name="Nagy L.G."/>
            <person name="Martin F.M."/>
        </authorList>
    </citation>
    <scope>NUCLEOTIDE SEQUENCE</scope>
    <source>
        <strain evidence="2">Prilba</strain>
    </source>
</reference>
<accession>A0A9P5MYN3</accession>
<gene>
    <name evidence="2" type="ORF">DFH94DRAFT_410415</name>
</gene>
<dbReference type="OrthoDB" id="3240386at2759"/>
<feature type="transmembrane region" description="Helical" evidence="1">
    <location>
        <begin position="48"/>
        <end position="68"/>
    </location>
</feature>
<evidence type="ECO:0000256" key="1">
    <source>
        <dbReference type="SAM" id="Phobius"/>
    </source>
</evidence>